<evidence type="ECO:0000313" key="2">
    <source>
        <dbReference type="EMBL" id="ERM95661.1"/>
    </source>
</evidence>
<evidence type="ECO:0008006" key="4">
    <source>
        <dbReference type="Google" id="ProtNLM"/>
    </source>
</evidence>
<dbReference type="eggNOG" id="KOG4197">
    <property type="taxonomic scope" value="Eukaryota"/>
</dbReference>
<organism evidence="2 3">
    <name type="scientific">Amborella trichopoda</name>
    <dbReference type="NCBI Taxonomy" id="13333"/>
    <lineage>
        <taxon>Eukaryota</taxon>
        <taxon>Viridiplantae</taxon>
        <taxon>Streptophyta</taxon>
        <taxon>Embryophyta</taxon>
        <taxon>Tracheophyta</taxon>
        <taxon>Spermatophyta</taxon>
        <taxon>Magnoliopsida</taxon>
        <taxon>Amborellales</taxon>
        <taxon>Amborellaceae</taxon>
        <taxon>Amborella</taxon>
    </lineage>
</organism>
<reference evidence="3" key="1">
    <citation type="journal article" date="2013" name="Science">
        <title>The Amborella genome and the evolution of flowering plants.</title>
        <authorList>
            <consortium name="Amborella Genome Project"/>
        </authorList>
    </citation>
    <scope>NUCLEOTIDE SEQUENCE [LARGE SCALE GENOMIC DNA]</scope>
</reference>
<dbReference type="GO" id="GO:0009451">
    <property type="term" value="P:RNA modification"/>
    <property type="evidence" value="ECO:0007669"/>
    <property type="project" value="InterPro"/>
</dbReference>
<evidence type="ECO:0000256" key="1">
    <source>
        <dbReference type="ARBA" id="ARBA00022737"/>
    </source>
</evidence>
<dbReference type="InterPro" id="IPR046960">
    <property type="entry name" value="PPR_At4g14850-like_plant"/>
</dbReference>
<dbReference type="EMBL" id="KI397474">
    <property type="protein sequence ID" value="ERM95661.1"/>
    <property type="molecule type" value="Genomic_DNA"/>
</dbReference>
<name>W1NJQ2_AMBTC</name>
<dbReference type="Gramene" id="ERM95661">
    <property type="protein sequence ID" value="ERM95661"/>
    <property type="gene ID" value="AMTR_s00023p00193470"/>
</dbReference>
<keyword evidence="1" id="KW-0677">Repeat</keyword>
<dbReference type="InterPro" id="IPR011990">
    <property type="entry name" value="TPR-like_helical_dom_sf"/>
</dbReference>
<accession>W1NJQ2</accession>
<dbReference type="InterPro" id="IPR002885">
    <property type="entry name" value="PPR_rpt"/>
</dbReference>
<protein>
    <recommendedName>
        <fullName evidence="4">Pentatricopeptide repeat-containing protein</fullName>
    </recommendedName>
</protein>
<evidence type="ECO:0000313" key="3">
    <source>
        <dbReference type="Proteomes" id="UP000017836"/>
    </source>
</evidence>
<sequence>MSYFQLRIITRLSHCVSRRFHSPTYCISLQFNTLLAHKPCTASEESLEKALEILDLISPQPGKEGSGNKHMRLIEGCMEALIKTDSRQEKKGRLRKPKEPTAISDKISKRSVAFSGYEKDGYYKNNSDANDALTFFFHMRKQGMKPDEQTLSSVLSACGSERVYNLGTQLHAISVHSGLDLCISIGTSLVNFYSKCGDLDEAYQVFEGLLEKNVVSWTALIAGFAQQGQGERHRLFS</sequence>
<proteinExistence type="predicted"/>
<keyword evidence="3" id="KW-1185">Reference proteome</keyword>
<dbReference type="Gene3D" id="1.25.40.10">
    <property type="entry name" value="Tetratricopeptide repeat domain"/>
    <property type="match status" value="1"/>
</dbReference>
<dbReference type="NCBIfam" id="TIGR00756">
    <property type="entry name" value="PPR"/>
    <property type="match status" value="1"/>
</dbReference>
<gene>
    <name evidence="2" type="ORF">AMTR_s00023p00193470</name>
</gene>
<dbReference type="Pfam" id="PF01535">
    <property type="entry name" value="PPR"/>
    <property type="match status" value="2"/>
</dbReference>
<dbReference type="PANTHER" id="PTHR47926:SF347">
    <property type="entry name" value="PENTATRICOPEPTIDE REPEAT-CONTAINING PROTEIN"/>
    <property type="match status" value="1"/>
</dbReference>
<dbReference type="Proteomes" id="UP000017836">
    <property type="component" value="Unassembled WGS sequence"/>
</dbReference>
<dbReference type="GO" id="GO:0003723">
    <property type="term" value="F:RNA binding"/>
    <property type="evidence" value="ECO:0007669"/>
    <property type="project" value="InterPro"/>
</dbReference>
<dbReference type="AlphaFoldDB" id="W1NJQ2"/>
<dbReference type="PANTHER" id="PTHR47926">
    <property type="entry name" value="PENTATRICOPEPTIDE REPEAT-CONTAINING PROTEIN"/>
    <property type="match status" value="1"/>
</dbReference>
<dbReference type="HOGENOM" id="CLU_1172074_0_0_1"/>